<keyword evidence="11" id="KW-1185">Reference proteome</keyword>
<dbReference type="PANTHER" id="PTHR45689">
    <property type="entry name" value="I[[H]] CHANNEL, ISOFORM E"/>
    <property type="match status" value="1"/>
</dbReference>
<sequence length="776" mass="87581">MTPQLGCLDAPVAEEPENRHSPALPGVPGLLQEPPPLLLDDSTPEGVEVHNVWGKESGEKSFQELVGQLETLQSQLVEAHERELQEAYEASCHRSKEPDTSSRGSISPGLRLAPLVTRLLSHRRGASRASEPCIPTIGEVHAHDMGLPTKMRKRRSPSAALSRVELVMRAARSFEEQIRKETDLEEVDKFSIRPMFDLSDNELVELKRRCITKPSSELPLHEDERHGTKSSVELAAAEDNAWKCKNMFPVHPSSSARILWDFCAMLFLAYDLVTIPMQVFDVPKSTLLSTLAMLCSIYWTLDIVACMSTAIYINGKLVRDRSMILQQYARTWMSFDIFLVLTDWITTAIGNSAAESLSLARTLRSGRVVRMLRFARLFRVIKLKRLVDDVRHRASTEFAIFVINVTQLFVSTALLTHVLACLWYMLGSTSDEGWVYTEGLAGTDLGTTYVMSMQWSLSRLHPISLRDNMKLKLPEERMFSLLASFGSLLFSSLFISYVTNTMARLARMWKERSLKLTAIGEYAVNHRIKTALTVRLKKYVEREEERKRFTANLEVLQTALPAELLRILFSAARSPTLMHHGFFMQMKRQHPHVIVDICVDAVSEMHLLAGDTVFEPGRQGFRMYLCDAGKLAYSMDNDMVHEAGTLHLHAEKRGCCPRSQVTPTDFPGKDMVELPVGCFLSEAALWTSSWLHAGHLSAVTDSQVFAIKAEEFGRCIQRDSTVLCDVVIYARYFVQEMNTNLVNSDLPSDHIKREGSKDLNQAQKFFKMHPAPSNLS</sequence>
<feature type="region of interest" description="Disordered" evidence="7">
    <location>
        <begin position="1"/>
        <end position="44"/>
    </location>
</feature>
<feature type="transmembrane region" description="Helical" evidence="8">
    <location>
        <begin position="258"/>
        <end position="279"/>
    </location>
</feature>
<dbReference type="Proteomes" id="UP001178507">
    <property type="component" value="Unassembled WGS sequence"/>
</dbReference>
<dbReference type="Gene3D" id="1.10.287.70">
    <property type="match status" value="1"/>
</dbReference>
<comment type="caution">
    <text evidence="10">The sequence shown here is derived from an EMBL/GenBank/DDBJ whole genome shotgun (WGS) entry which is preliminary data.</text>
</comment>
<dbReference type="PROSITE" id="PS50042">
    <property type="entry name" value="CNMP_BINDING_3"/>
    <property type="match status" value="1"/>
</dbReference>
<dbReference type="SUPFAM" id="SSF81324">
    <property type="entry name" value="Voltage-gated potassium channels"/>
    <property type="match status" value="1"/>
</dbReference>
<feature type="domain" description="Cyclic nucleotide-binding" evidence="9">
    <location>
        <begin position="599"/>
        <end position="716"/>
    </location>
</feature>
<dbReference type="EMBL" id="CAUJNA010001017">
    <property type="protein sequence ID" value="CAJ1383462.1"/>
    <property type="molecule type" value="Genomic_DNA"/>
</dbReference>
<dbReference type="GO" id="GO:0003254">
    <property type="term" value="P:regulation of membrane depolarization"/>
    <property type="evidence" value="ECO:0007669"/>
    <property type="project" value="TreeGrafter"/>
</dbReference>
<dbReference type="InterPro" id="IPR005821">
    <property type="entry name" value="Ion_trans_dom"/>
</dbReference>
<comment type="subcellular location">
    <subcellularLocation>
        <location evidence="1">Membrane</location>
        <topology evidence="1">Multi-pass membrane protein</topology>
    </subcellularLocation>
</comment>
<protein>
    <recommendedName>
        <fullName evidence="9">Cyclic nucleotide-binding domain-containing protein</fullName>
    </recommendedName>
</protein>
<feature type="transmembrane region" description="Helical" evidence="8">
    <location>
        <begin position="478"/>
        <end position="498"/>
    </location>
</feature>
<dbReference type="GO" id="GO:0098855">
    <property type="term" value="C:HCN channel complex"/>
    <property type="evidence" value="ECO:0007669"/>
    <property type="project" value="TreeGrafter"/>
</dbReference>
<feature type="compositionally biased region" description="Basic and acidic residues" evidence="7">
    <location>
        <begin position="87"/>
        <end position="100"/>
    </location>
</feature>
<organism evidence="10 11">
    <name type="scientific">Effrenium voratum</name>
    <dbReference type="NCBI Taxonomy" id="2562239"/>
    <lineage>
        <taxon>Eukaryota</taxon>
        <taxon>Sar</taxon>
        <taxon>Alveolata</taxon>
        <taxon>Dinophyceae</taxon>
        <taxon>Suessiales</taxon>
        <taxon>Symbiodiniaceae</taxon>
        <taxon>Effrenium</taxon>
    </lineage>
</organism>
<dbReference type="InterPro" id="IPR051413">
    <property type="entry name" value="K/Na_HCN_channel"/>
</dbReference>
<accession>A0AA36MTN3</accession>
<evidence type="ECO:0000256" key="4">
    <source>
        <dbReference type="ARBA" id="ARBA00022989"/>
    </source>
</evidence>
<dbReference type="InterPro" id="IPR000595">
    <property type="entry name" value="cNMP-bd_dom"/>
</dbReference>
<dbReference type="AlphaFoldDB" id="A0AA36MTN3"/>
<dbReference type="PANTHER" id="PTHR45689:SF5">
    <property type="entry name" value="I[[H]] CHANNEL, ISOFORM E"/>
    <property type="match status" value="1"/>
</dbReference>
<feature type="region of interest" description="Disordered" evidence="7">
    <location>
        <begin position="87"/>
        <end position="108"/>
    </location>
</feature>
<dbReference type="GO" id="GO:0035725">
    <property type="term" value="P:sodium ion transmembrane transport"/>
    <property type="evidence" value="ECO:0007669"/>
    <property type="project" value="TreeGrafter"/>
</dbReference>
<evidence type="ECO:0000313" key="10">
    <source>
        <dbReference type="EMBL" id="CAJ1383462.1"/>
    </source>
</evidence>
<name>A0AA36MTN3_9DINO</name>
<keyword evidence="3 8" id="KW-0812">Transmembrane</keyword>
<evidence type="ECO:0000313" key="11">
    <source>
        <dbReference type="Proteomes" id="UP001178507"/>
    </source>
</evidence>
<dbReference type="SUPFAM" id="SSF51206">
    <property type="entry name" value="cAMP-binding domain-like"/>
    <property type="match status" value="1"/>
</dbReference>
<dbReference type="Pfam" id="PF00520">
    <property type="entry name" value="Ion_trans"/>
    <property type="match status" value="1"/>
</dbReference>
<feature type="transmembrane region" description="Helical" evidence="8">
    <location>
        <begin position="291"/>
        <end position="313"/>
    </location>
</feature>
<dbReference type="InterPro" id="IPR018490">
    <property type="entry name" value="cNMP-bd_dom_sf"/>
</dbReference>
<evidence type="ECO:0000256" key="3">
    <source>
        <dbReference type="ARBA" id="ARBA00022692"/>
    </source>
</evidence>
<dbReference type="GO" id="GO:0005249">
    <property type="term" value="F:voltage-gated potassium channel activity"/>
    <property type="evidence" value="ECO:0007669"/>
    <property type="project" value="TreeGrafter"/>
</dbReference>
<keyword evidence="6 8" id="KW-0472">Membrane</keyword>
<evidence type="ECO:0000259" key="9">
    <source>
        <dbReference type="PROSITE" id="PS50042"/>
    </source>
</evidence>
<evidence type="ECO:0000256" key="6">
    <source>
        <dbReference type="ARBA" id="ARBA00023136"/>
    </source>
</evidence>
<proteinExistence type="predicted"/>
<evidence type="ECO:0000256" key="2">
    <source>
        <dbReference type="ARBA" id="ARBA00022448"/>
    </source>
</evidence>
<keyword evidence="2" id="KW-0813">Transport</keyword>
<evidence type="ECO:0000256" key="5">
    <source>
        <dbReference type="ARBA" id="ARBA00023065"/>
    </source>
</evidence>
<keyword evidence="5" id="KW-0406">Ion transport</keyword>
<dbReference type="InterPro" id="IPR014710">
    <property type="entry name" value="RmlC-like_jellyroll"/>
</dbReference>
<evidence type="ECO:0000256" key="7">
    <source>
        <dbReference type="SAM" id="MobiDB-lite"/>
    </source>
</evidence>
<dbReference type="Gene3D" id="2.60.120.10">
    <property type="entry name" value="Jelly Rolls"/>
    <property type="match status" value="1"/>
</dbReference>
<gene>
    <name evidence="10" type="ORF">EVOR1521_LOCUS10579</name>
</gene>
<reference evidence="10" key="1">
    <citation type="submission" date="2023-08" db="EMBL/GenBank/DDBJ databases">
        <authorList>
            <person name="Chen Y."/>
            <person name="Shah S."/>
            <person name="Dougan E. K."/>
            <person name="Thang M."/>
            <person name="Chan C."/>
        </authorList>
    </citation>
    <scope>NUCLEOTIDE SEQUENCE</scope>
</reference>
<evidence type="ECO:0000256" key="1">
    <source>
        <dbReference type="ARBA" id="ARBA00004141"/>
    </source>
</evidence>
<evidence type="ECO:0000256" key="8">
    <source>
        <dbReference type="SAM" id="Phobius"/>
    </source>
</evidence>
<feature type="transmembrane region" description="Helical" evidence="8">
    <location>
        <begin position="398"/>
        <end position="426"/>
    </location>
</feature>
<keyword evidence="4 8" id="KW-1133">Transmembrane helix</keyword>